<dbReference type="Proteomes" id="UP000001515">
    <property type="component" value="Segment"/>
</dbReference>
<dbReference type="OrthoDB" id="15595at10239"/>
<sequence length="288" mass="30003">MAINFPATAGQPTDGTFTYVAAGITYSWNGESWTAAGSGATATDLTVFSVSNAAASGGGSLAYNTNTGDFTFTPPDLSSYLTSIGVLNNHTDVNISGIADGQLLKYDSFSGDWINWTPNYLTSYTETDPVFSASAASGITLTKISYWDAAYGWGDHSTQGYLTALPSRGTVSQTVSSLASGASADVSFTTPKTYALLKIETSHAAWVTLYTDTNSRTSDSGRNEFTDPTPGSGVIAEVITTGGATQLITPGTIGFNSAASTTTYAKIVNKSAFTANVQVTLTYVKLED</sequence>
<organism evidence="1 2">
    <name type="scientific">Synechococcus phage S-RSM4</name>
    <dbReference type="NCBI Taxonomy" id="555387"/>
    <lineage>
        <taxon>Viruses</taxon>
        <taxon>Duplodnaviria</taxon>
        <taxon>Heunggongvirae</taxon>
        <taxon>Uroviricota</taxon>
        <taxon>Caudoviricetes</taxon>
        <taxon>Pantevenvirales</taxon>
        <taxon>Kyanoviridae</taxon>
        <taxon>Gibbetvirus</taxon>
        <taxon>Gibbetvirus rsm4</taxon>
    </lineage>
</organism>
<reference evidence="1 2" key="1">
    <citation type="journal article" date="2009" name="Environ. Microbiol.">
        <title>Comparative genomics of marine cyanomyoviruses reveals the widespread occurrence of Synechococcus host genes localized to a hyperplastic region: implications for mechanisms of cyanophage evolution.</title>
        <authorList>
            <person name="Millard A.D."/>
            <person name="Zwirglmaier K."/>
            <person name="Downey M.J."/>
            <person name="Mann N.H."/>
            <person name="Scanlan D.J."/>
        </authorList>
    </citation>
    <scope>NUCLEOTIDE SEQUENCE</scope>
</reference>
<gene>
    <name evidence="1" type="ORF">SRSM4_040</name>
</gene>
<dbReference type="KEGG" id="vg:8303284"/>
<proteinExistence type="predicted"/>
<name>C7BV08_9CAUD</name>
<evidence type="ECO:0000313" key="2">
    <source>
        <dbReference type="Proteomes" id="UP000001515"/>
    </source>
</evidence>
<dbReference type="RefSeq" id="YP_003097274.1">
    <property type="nucleotide sequence ID" value="NC_013085.1"/>
</dbReference>
<accession>C7BV08</accession>
<protein>
    <submittedName>
        <fullName evidence="1">Uncharacterized protein</fullName>
    </submittedName>
</protein>
<keyword evidence="2" id="KW-1185">Reference proteome</keyword>
<evidence type="ECO:0000313" key="1">
    <source>
        <dbReference type="EMBL" id="CAR63237.1"/>
    </source>
</evidence>
<dbReference type="GeneID" id="8303284"/>
<dbReference type="EMBL" id="FM207411">
    <property type="protein sequence ID" value="CAR63237.1"/>
    <property type="molecule type" value="Genomic_DNA"/>
</dbReference>